<dbReference type="AlphaFoldDB" id="A0A1R3J1A1"/>
<evidence type="ECO:0000313" key="2">
    <source>
        <dbReference type="EMBL" id="OMO88601.1"/>
    </source>
</evidence>
<gene>
    <name evidence="2" type="ORF">COLO4_20164</name>
</gene>
<reference evidence="3" key="1">
    <citation type="submission" date="2013-09" db="EMBL/GenBank/DDBJ databases">
        <title>Corchorus olitorius genome sequencing.</title>
        <authorList>
            <person name="Alam M."/>
            <person name="Haque M.S."/>
            <person name="Islam M.S."/>
            <person name="Emdad E.M."/>
            <person name="Islam M.M."/>
            <person name="Ahmed B."/>
            <person name="Halim A."/>
            <person name="Hossen Q.M.M."/>
            <person name="Hossain M.Z."/>
            <person name="Ahmed R."/>
            <person name="Khan M.M."/>
            <person name="Islam R."/>
            <person name="Rashid M.M."/>
            <person name="Khan S.A."/>
            <person name="Rahman M.S."/>
            <person name="Alam M."/>
            <person name="Yahiya A.S."/>
            <person name="Khan M.S."/>
            <person name="Azam M.S."/>
            <person name="Haque T."/>
            <person name="Lashkar M.Z.H."/>
            <person name="Akhand A.I."/>
            <person name="Morshed G."/>
            <person name="Roy S."/>
            <person name="Uddin K.S."/>
            <person name="Rabeya T."/>
            <person name="Hossain A.S."/>
            <person name="Chowdhury A."/>
            <person name="Snigdha A.R."/>
            <person name="Mortoza M.S."/>
            <person name="Matin S.A."/>
            <person name="Hoque S.M.E."/>
            <person name="Islam M.K."/>
            <person name="Roy D.K."/>
            <person name="Haider R."/>
            <person name="Moosa M.M."/>
            <person name="Elias S.M."/>
            <person name="Hasan A.M."/>
            <person name="Jahan S."/>
            <person name="Shafiuddin M."/>
            <person name="Mahmood N."/>
            <person name="Shommy N.S."/>
        </authorList>
    </citation>
    <scope>NUCLEOTIDE SEQUENCE [LARGE SCALE GENOMIC DNA]</scope>
    <source>
        <strain evidence="3">cv. O-4</strain>
    </source>
</reference>
<organism evidence="2 3">
    <name type="scientific">Corchorus olitorius</name>
    <dbReference type="NCBI Taxonomy" id="93759"/>
    <lineage>
        <taxon>Eukaryota</taxon>
        <taxon>Viridiplantae</taxon>
        <taxon>Streptophyta</taxon>
        <taxon>Embryophyta</taxon>
        <taxon>Tracheophyta</taxon>
        <taxon>Spermatophyta</taxon>
        <taxon>Magnoliopsida</taxon>
        <taxon>eudicotyledons</taxon>
        <taxon>Gunneridae</taxon>
        <taxon>Pentapetalae</taxon>
        <taxon>rosids</taxon>
        <taxon>malvids</taxon>
        <taxon>Malvales</taxon>
        <taxon>Malvaceae</taxon>
        <taxon>Grewioideae</taxon>
        <taxon>Apeibeae</taxon>
        <taxon>Corchorus</taxon>
    </lineage>
</organism>
<accession>A0A1R3J1A1</accession>
<feature type="region of interest" description="Disordered" evidence="1">
    <location>
        <begin position="82"/>
        <end position="101"/>
    </location>
</feature>
<keyword evidence="3" id="KW-1185">Reference proteome</keyword>
<evidence type="ECO:0000256" key="1">
    <source>
        <dbReference type="SAM" id="MobiDB-lite"/>
    </source>
</evidence>
<proteinExistence type="predicted"/>
<dbReference type="Proteomes" id="UP000187203">
    <property type="component" value="Unassembled WGS sequence"/>
</dbReference>
<comment type="caution">
    <text evidence="2">The sequence shown here is derived from an EMBL/GenBank/DDBJ whole genome shotgun (WGS) entry which is preliminary data.</text>
</comment>
<protein>
    <submittedName>
        <fullName evidence="2">Aspartyl-tRNA synthetase protein</fullName>
    </submittedName>
</protein>
<evidence type="ECO:0000313" key="3">
    <source>
        <dbReference type="Proteomes" id="UP000187203"/>
    </source>
</evidence>
<sequence>MARKGYLASIPQLPFEMMILSSSERAFQFGFESPVDKSGRHRSSPFYPFFSCETKESWTSGLLSQLGWFALLALKAAIETDPTHGQKKKKTQLIPFPNGLS</sequence>
<name>A0A1R3J1A1_9ROSI</name>
<dbReference type="EMBL" id="AWUE01017042">
    <property type="protein sequence ID" value="OMO88601.1"/>
    <property type="molecule type" value="Genomic_DNA"/>
</dbReference>